<evidence type="ECO:0000313" key="3">
    <source>
        <dbReference type="Proteomes" id="UP000772434"/>
    </source>
</evidence>
<sequence length="546" mass="59511">MNDPGSTVNAVAASNGSDAQDSGRASATNSDSSARTATPDAAGIVDTSIPAPSAESSAHASAAGCRGDAPENRCVGTSGTASSSNTKSSTDAPVTHRRSESSEDEEMVLWKKGLLVFDQEVSTCPAVPLRSNTGDASEEESSDDEGVSQKKKAVMGDAECQAAKSSAVEKQKMLFAAVEQAMLGLEKEFEKIAAENHVKQLALINSPIKQKKEVSDWNVMLYFKGQEMNEGKAKGSRFKLSDIQEALRNNPVFSAIRDDPKKMGEYCQRYLDEKKDEANSKVHRLTPKALSQAALKSLSLLQCDYVFEHSGSNTFGVITRSAFDIHTPKGFFGTGPADDFLQETFNVTMLGFAELFDAFVCKQKELHILGKKKLSAAKMTKATVLMIQQGLCTITGVNNLSISYSKFIENIVIPYKITLKGWPADIPHVSPQSLTKTEDILQLYKAWMDGMAYWHKMTNREYSEFITEHDVQIGKSVKALKKGGASEKKKKHARVETDSDDAEERNGPGPSSRTSKGMDAATKESGSVERGLRWLRAEVMQRVMRS</sequence>
<reference evidence="2" key="1">
    <citation type="submission" date="2020-11" db="EMBL/GenBank/DDBJ databases">
        <authorList>
            <consortium name="DOE Joint Genome Institute"/>
            <person name="Ahrendt S."/>
            <person name="Riley R."/>
            <person name="Andreopoulos W."/>
            <person name="Labutti K."/>
            <person name="Pangilinan J."/>
            <person name="Ruiz-Duenas F.J."/>
            <person name="Barrasa J.M."/>
            <person name="Sanchez-Garcia M."/>
            <person name="Camarero S."/>
            <person name="Miyauchi S."/>
            <person name="Serrano A."/>
            <person name="Linde D."/>
            <person name="Babiker R."/>
            <person name="Drula E."/>
            <person name="Ayuso-Fernandez I."/>
            <person name="Pacheco R."/>
            <person name="Padilla G."/>
            <person name="Ferreira P."/>
            <person name="Barriuso J."/>
            <person name="Kellner H."/>
            <person name="Castanera R."/>
            <person name="Alfaro M."/>
            <person name="Ramirez L."/>
            <person name="Pisabarro A.G."/>
            <person name="Kuo A."/>
            <person name="Tritt A."/>
            <person name="Lipzen A."/>
            <person name="He G."/>
            <person name="Yan M."/>
            <person name="Ng V."/>
            <person name="Cullen D."/>
            <person name="Martin F."/>
            <person name="Rosso M.-N."/>
            <person name="Henrissat B."/>
            <person name="Hibbett D."/>
            <person name="Martinez A.T."/>
            <person name="Grigoriev I.V."/>
        </authorList>
    </citation>
    <scope>NUCLEOTIDE SEQUENCE</scope>
    <source>
        <strain evidence="2">AH 40177</strain>
    </source>
</reference>
<proteinExistence type="predicted"/>
<feature type="region of interest" description="Disordered" evidence="1">
    <location>
        <begin position="1"/>
        <end position="105"/>
    </location>
</feature>
<organism evidence="2 3">
    <name type="scientific">Rhodocollybia butyracea</name>
    <dbReference type="NCBI Taxonomy" id="206335"/>
    <lineage>
        <taxon>Eukaryota</taxon>
        <taxon>Fungi</taxon>
        <taxon>Dikarya</taxon>
        <taxon>Basidiomycota</taxon>
        <taxon>Agaricomycotina</taxon>
        <taxon>Agaricomycetes</taxon>
        <taxon>Agaricomycetidae</taxon>
        <taxon>Agaricales</taxon>
        <taxon>Marasmiineae</taxon>
        <taxon>Omphalotaceae</taxon>
        <taxon>Rhodocollybia</taxon>
    </lineage>
</organism>
<comment type="caution">
    <text evidence="2">The sequence shown here is derived from an EMBL/GenBank/DDBJ whole genome shotgun (WGS) entry which is preliminary data.</text>
</comment>
<gene>
    <name evidence="2" type="ORF">BDP27DRAFT_1376849</name>
</gene>
<feature type="region of interest" description="Disordered" evidence="1">
    <location>
        <begin position="126"/>
        <end position="153"/>
    </location>
</feature>
<feature type="compositionally biased region" description="Low complexity" evidence="1">
    <location>
        <begin position="77"/>
        <end position="90"/>
    </location>
</feature>
<feature type="compositionally biased region" description="Low complexity" evidence="1">
    <location>
        <begin position="48"/>
        <end position="63"/>
    </location>
</feature>
<feature type="compositionally biased region" description="Polar residues" evidence="1">
    <location>
        <begin position="1"/>
        <end position="36"/>
    </location>
</feature>
<keyword evidence="3" id="KW-1185">Reference proteome</keyword>
<feature type="region of interest" description="Disordered" evidence="1">
    <location>
        <begin position="480"/>
        <end position="531"/>
    </location>
</feature>
<dbReference type="EMBL" id="JADNRY010000925">
    <property type="protein sequence ID" value="KAF9024153.1"/>
    <property type="molecule type" value="Genomic_DNA"/>
</dbReference>
<dbReference type="Proteomes" id="UP000772434">
    <property type="component" value="Unassembled WGS sequence"/>
</dbReference>
<name>A0A9P5P4Y3_9AGAR</name>
<evidence type="ECO:0000313" key="2">
    <source>
        <dbReference type="EMBL" id="KAF9024153.1"/>
    </source>
</evidence>
<accession>A0A9P5P4Y3</accession>
<dbReference type="AlphaFoldDB" id="A0A9P5P4Y3"/>
<feature type="compositionally biased region" description="Acidic residues" evidence="1">
    <location>
        <begin position="136"/>
        <end position="146"/>
    </location>
</feature>
<evidence type="ECO:0000256" key="1">
    <source>
        <dbReference type="SAM" id="MobiDB-lite"/>
    </source>
</evidence>
<protein>
    <submittedName>
        <fullName evidence="2">Uncharacterized protein</fullName>
    </submittedName>
</protein>
<dbReference type="OrthoDB" id="3054194at2759"/>